<dbReference type="STRING" id="797114.C475_02051"/>
<gene>
    <name evidence="2" type="ORF">C475_02051</name>
</gene>
<evidence type="ECO:0000259" key="1">
    <source>
        <dbReference type="Pfam" id="PF18545"/>
    </source>
</evidence>
<protein>
    <recommendedName>
        <fullName evidence="1">Halobacterial output domain-containing protein</fullName>
    </recommendedName>
</protein>
<proteinExistence type="predicted"/>
<evidence type="ECO:0000313" key="2">
    <source>
        <dbReference type="EMBL" id="ELZ29691.1"/>
    </source>
</evidence>
<reference evidence="2 3" key="1">
    <citation type="journal article" date="2014" name="PLoS Genet.">
        <title>Phylogenetically driven sequencing of extremely halophilic archaea reveals strategies for static and dynamic osmo-response.</title>
        <authorList>
            <person name="Becker E.A."/>
            <person name="Seitzer P.M."/>
            <person name="Tritt A."/>
            <person name="Larsen D."/>
            <person name="Krusor M."/>
            <person name="Yao A.I."/>
            <person name="Wu D."/>
            <person name="Madern D."/>
            <person name="Eisen J.A."/>
            <person name="Darling A.E."/>
            <person name="Facciotti M.T."/>
        </authorList>
    </citation>
    <scope>NUCLEOTIDE SEQUENCE [LARGE SCALE GENOMIC DNA]</scope>
    <source>
        <strain evidence="2 3">2-9-1</strain>
    </source>
</reference>
<feature type="domain" description="Halobacterial output" evidence="1">
    <location>
        <begin position="16"/>
        <end position="86"/>
    </location>
</feature>
<name>M0D2E5_9EURY</name>
<organism evidence="2 3">
    <name type="scientific">Halosimplex carlsbadense 2-9-1</name>
    <dbReference type="NCBI Taxonomy" id="797114"/>
    <lineage>
        <taxon>Archaea</taxon>
        <taxon>Methanobacteriati</taxon>
        <taxon>Methanobacteriota</taxon>
        <taxon>Stenosarchaea group</taxon>
        <taxon>Halobacteria</taxon>
        <taxon>Halobacteriales</taxon>
        <taxon>Haloarculaceae</taxon>
        <taxon>Halosimplex</taxon>
    </lineage>
</organism>
<keyword evidence="3" id="KW-1185">Reference proteome</keyword>
<evidence type="ECO:0000313" key="3">
    <source>
        <dbReference type="Proteomes" id="UP000011626"/>
    </source>
</evidence>
<dbReference type="Pfam" id="PF18545">
    <property type="entry name" value="HalOD1"/>
    <property type="match status" value="1"/>
</dbReference>
<dbReference type="InterPro" id="IPR040624">
    <property type="entry name" value="HalOD1"/>
</dbReference>
<dbReference type="OrthoDB" id="316770at2157"/>
<dbReference type="RefSeq" id="WP_006882073.1">
    <property type="nucleotide sequence ID" value="NZ_AOIU01000005.1"/>
</dbReference>
<sequence length="87" mass="9291">MYDIDSTTRGGGSDCRSVVAHVVTALAHAEGVEPERLDTCLADHIDADALEELYARSRAETADVTVRFAVEGYEVVVGGPGDIRVSR</sequence>
<comment type="caution">
    <text evidence="2">The sequence shown here is derived from an EMBL/GenBank/DDBJ whole genome shotgun (WGS) entry which is preliminary data.</text>
</comment>
<accession>M0D2E5</accession>
<dbReference type="AlphaFoldDB" id="M0D2E5"/>
<dbReference type="Proteomes" id="UP000011626">
    <property type="component" value="Unassembled WGS sequence"/>
</dbReference>
<dbReference type="EMBL" id="AOIU01000005">
    <property type="protein sequence ID" value="ELZ29691.1"/>
    <property type="molecule type" value="Genomic_DNA"/>
</dbReference>